<name>A0A2V1K6T4_9ACTO</name>
<comment type="caution">
    <text evidence="2">The sequence shown here is derived from an EMBL/GenBank/DDBJ whole genome shotgun (WGS) entry which is preliminary data.</text>
</comment>
<keyword evidence="1" id="KW-0812">Transmembrane</keyword>
<evidence type="ECO:0000256" key="1">
    <source>
        <dbReference type="SAM" id="Phobius"/>
    </source>
</evidence>
<keyword evidence="3" id="KW-1185">Reference proteome</keyword>
<dbReference type="AlphaFoldDB" id="A0A2V1K6T4"/>
<accession>A0A2V1K6T4</accession>
<reference evidence="3" key="1">
    <citation type="submission" date="2018-05" db="EMBL/GenBank/DDBJ databases">
        <authorList>
            <person name="Li Y."/>
        </authorList>
    </citation>
    <scope>NUCLEOTIDE SEQUENCE [LARGE SCALE GENOMIC DNA]</scope>
    <source>
        <strain evidence="3">sk1b4</strain>
    </source>
</reference>
<keyword evidence="1" id="KW-0472">Membrane</keyword>
<dbReference type="EMBL" id="QETB01000004">
    <property type="protein sequence ID" value="PWF25982.1"/>
    <property type="molecule type" value="Genomic_DNA"/>
</dbReference>
<evidence type="ECO:0000313" key="3">
    <source>
        <dbReference type="Proteomes" id="UP000245283"/>
    </source>
</evidence>
<feature type="transmembrane region" description="Helical" evidence="1">
    <location>
        <begin position="109"/>
        <end position="129"/>
    </location>
</feature>
<protein>
    <recommendedName>
        <fullName evidence="4">DUF3180 domain-containing protein</fullName>
    </recommendedName>
</protein>
<keyword evidence="1" id="KW-1133">Transmembrane helix</keyword>
<dbReference type="Pfam" id="PF11377">
    <property type="entry name" value="DUF3180"/>
    <property type="match status" value="1"/>
</dbReference>
<feature type="transmembrane region" description="Helical" evidence="1">
    <location>
        <begin position="7"/>
        <end position="25"/>
    </location>
</feature>
<dbReference type="InterPro" id="IPR021517">
    <property type="entry name" value="DUF3180"/>
</dbReference>
<evidence type="ECO:0000313" key="2">
    <source>
        <dbReference type="EMBL" id="PWF25982.1"/>
    </source>
</evidence>
<proteinExistence type="predicted"/>
<dbReference type="RefSeq" id="WP_109093809.1">
    <property type="nucleotide sequence ID" value="NZ_QETB01000004.1"/>
</dbReference>
<feature type="transmembrane region" description="Helical" evidence="1">
    <location>
        <begin position="37"/>
        <end position="55"/>
    </location>
</feature>
<dbReference type="Proteomes" id="UP000245283">
    <property type="component" value="Unassembled WGS sequence"/>
</dbReference>
<feature type="transmembrane region" description="Helical" evidence="1">
    <location>
        <begin position="67"/>
        <end position="97"/>
    </location>
</feature>
<gene>
    <name evidence="2" type="ORF">DD236_07705</name>
</gene>
<organism evidence="2 3">
    <name type="scientific">Ancrocorticia populi</name>
    <dbReference type="NCBI Taxonomy" id="2175228"/>
    <lineage>
        <taxon>Bacteria</taxon>
        <taxon>Bacillati</taxon>
        <taxon>Actinomycetota</taxon>
        <taxon>Actinomycetes</taxon>
        <taxon>Actinomycetales</taxon>
        <taxon>Actinomycetaceae</taxon>
        <taxon>Ancrocorticia</taxon>
    </lineage>
</organism>
<evidence type="ECO:0008006" key="4">
    <source>
        <dbReference type="Google" id="ProtNLM"/>
    </source>
</evidence>
<sequence length="135" mass="14056">MKAIEHLAWLAAGLLLGVLVGLLVIRRDAPPPFPAPTALIPAGIAIALMVWAWQVRRFKAGKRESVSGVPVVALALSSSRGGVLLLGLFGAVVLAYWTTGSSDYVHSQMLASGAAALASAVLAVCGIIAERWCRL</sequence>